<dbReference type="EMBL" id="JANIEX010000038">
    <property type="protein sequence ID" value="KAJ3575400.1"/>
    <property type="molecule type" value="Genomic_DNA"/>
</dbReference>
<feature type="region of interest" description="Disordered" evidence="1">
    <location>
        <begin position="147"/>
        <end position="173"/>
    </location>
</feature>
<reference evidence="3" key="1">
    <citation type="submission" date="2022-07" db="EMBL/GenBank/DDBJ databases">
        <title>Genome Sequence of Leucocoprinus birnbaumii.</title>
        <authorList>
            <person name="Buettner E."/>
        </authorList>
    </citation>
    <scope>NUCLEOTIDE SEQUENCE</scope>
    <source>
        <strain evidence="3">VT141</strain>
    </source>
</reference>
<feature type="transmembrane region" description="Helical" evidence="2">
    <location>
        <begin position="31"/>
        <end position="51"/>
    </location>
</feature>
<comment type="caution">
    <text evidence="3">The sequence shown here is derived from an EMBL/GenBank/DDBJ whole genome shotgun (WGS) entry which is preliminary data.</text>
</comment>
<keyword evidence="2" id="KW-1133">Transmembrane helix</keyword>
<dbReference type="Proteomes" id="UP001213000">
    <property type="component" value="Unassembled WGS sequence"/>
</dbReference>
<gene>
    <name evidence="3" type="ORF">NP233_g1126</name>
</gene>
<name>A0AAD5W1M2_9AGAR</name>
<proteinExistence type="predicted"/>
<evidence type="ECO:0000313" key="3">
    <source>
        <dbReference type="EMBL" id="KAJ3575400.1"/>
    </source>
</evidence>
<dbReference type="AlphaFoldDB" id="A0AAD5W1M2"/>
<keyword evidence="2" id="KW-0472">Membrane</keyword>
<protein>
    <submittedName>
        <fullName evidence="3">Uncharacterized protein</fullName>
    </submittedName>
</protein>
<evidence type="ECO:0000256" key="2">
    <source>
        <dbReference type="SAM" id="Phobius"/>
    </source>
</evidence>
<evidence type="ECO:0000256" key="1">
    <source>
        <dbReference type="SAM" id="MobiDB-lite"/>
    </source>
</evidence>
<keyword evidence="4" id="KW-1185">Reference proteome</keyword>
<organism evidence="3 4">
    <name type="scientific">Leucocoprinus birnbaumii</name>
    <dbReference type="NCBI Taxonomy" id="56174"/>
    <lineage>
        <taxon>Eukaryota</taxon>
        <taxon>Fungi</taxon>
        <taxon>Dikarya</taxon>
        <taxon>Basidiomycota</taxon>
        <taxon>Agaricomycotina</taxon>
        <taxon>Agaricomycetes</taxon>
        <taxon>Agaricomycetidae</taxon>
        <taxon>Agaricales</taxon>
        <taxon>Agaricineae</taxon>
        <taxon>Agaricaceae</taxon>
        <taxon>Leucocoprinus</taxon>
    </lineage>
</organism>
<keyword evidence="2" id="KW-0812">Transmembrane</keyword>
<sequence>MSTSEMPISSLLAATFRSVQDAYSSYPLLFIFSTVALAFTVLIVTLVTIVGGDPDSANSPIDEERRIFLPRETDSPISPSVDSISSPLRADSTNWSFAQRSQETKISEANVERLLAAHRDVVGDRLSDGILEGGIYLTSNCHDDLSRAGEREEFEDEEEISSLPPKVRNPQTF</sequence>
<evidence type="ECO:0000313" key="4">
    <source>
        <dbReference type="Proteomes" id="UP001213000"/>
    </source>
</evidence>
<accession>A0AAD5W1M2</accession>